<dbReference type="GO" id="GO:0004521">
    <property type="term" value="F:RNA endonuclease activity"/>
    <property type="evidence" value="ECO:0007669"/>
    <property type="project" value="UniProtKB-UniRule"/>
</dbReference>
<organism evidence="13 14">
    <name type="scientific">Laodelphax striatellus</name>
    <name type="common">Small brown planthopper</name>
    <name type="synonym">Delphax striatella</name>
    <dbReference type="NCBI Taxonomy" id="195883"/>
    <lineage>
        <taxon>Eukaryota</taxon>
        <taxon>Metazoa</taxon>
        <taxon>Ecdysozoa</taxon>
        <taxon>Arthropoda</taxon>
        <taxon>Hexapoda</taxon>
        <taxon>Insecta</taxon>
        <taxon>Pterygota</taxon>
        <taxon>Neoptera</taxon>
        <taxon>Paraneoptera</taxon>
        <taxon>Hemiptera</taxon>
        <taxon>Auchenorrhyncha</taxon>
        <taxon>Fulgoroidea</taxon>
        <taxon>Delphacidae</taxon>
        <taxon>Criomorphinae</taxon>
        <taxon>Laodelphax</taxon>
    </lineage>
</organism>
<dbReference type="PROSITE" id="PS51959">
    <property type="entry name" value="ENDOU"/>
    <property type="match status" value="1"/>
</dbReference>
<accession>A0A482X9G5</accession>
<keyword evidence="8 11" id="KW-0694">RNA-binding</keyword>
<feature type="signal peptide" evidence="11">
    <location>
        <begin position="1"/>
        <end position="35"/>
    </location>
</feature>
<dbReference type="SUPFAM" id="SSF142877">
    <property type="entry name" value="EndoU-like"/>
    <property type="match status" value="1"/>
</dbReference>
<evidence type="ECO:0000256" key="9">
    <source>
        <dbReference type="ARBA" id="ARBA00023211"/>
    </source>
</evidence>
<evidence type="ECO:0000256" key="2">
    <source>
        <dbReference type="ARBA" id="ARBA00010168"/>
    </source>
</evidence>
<feature type="chain" id="PRO_5026379570" description="EndoU domain-containing protein" evidence="11">
    <location>
        <begin position="36"/>
        <end position="251"/>
    </location>
</feature>
<protein>
    <recommendedName>
        <fullName evidence="12">EndoU domain-containing protein</fullName>
    </recommendedName>
</protein>
<comment type="cofactor">
    <cofactor evidence="1 11">
        <name>Mn(2+)</name>
        <dbReference type="ChEBI" id="CHEBI:29035"/>
    </cofactor>
</comment>
<keyword evidence="9 11" id="KW-0464">Manganese</keyword>
<dbReference type="AlphaFoldDB" id="A0A482X9G5"/>
<keyword evidence="5 11" id="KW-0479">Metal-binding</keyword>
<dbReference type="CDD" id="cd21159">
    <property type="entry name" value="XendoU"/>
    <property type="match status" value="1"/>
</dbReference>
<comment type="caution">
    <text evidence="13">The sequence shown here is derived from an EMBL/GenBank/DDBJ whole genome shotgun (WGS) entry which is preliminary data.</text>
</comment>
<evidence type="ECO:0000256" key="8">
    <source>
        <dbReference type="ARBA" id="ARBA00022884"/>
    </source>
</evidence>
<reference evidence="13 14" key="1">
    <citation type="journal article" date="2017" name="Gigascience">
        <title>Genome sequence of the small brown planthopper, Laodelphax striatellus.</title>
        <authorList>
            <person name="Zhu J."/>
            <person name="Jiang F."/>
            <person name="Wang X."/>
            <person name="Yang P."/>
            <person name="Bao Y."/>
            <person name="Zhao W."/>
            <person name="Wang W."/>
            <person name="Lu H."/>
            <person name="Wang Q."/>
            <person name="Cui N."/>
            <person name="Li J."/>
            <person name="Chen X."/>
            <person name="Luo L."/>
            <person name="Yu J."/>
            <person name="Kang L."/>
            <person name="Cui F."/>
        </authorList>
    </citation>
    <scope>NUCLEOTIDE SEQUENCE [LARGE SCALE GENOMIC DNA]</scope>
    <source>
        <strain evidence="13">Lst14</strain>
    </source>
</reference>
<dbReference type="PANTHER" id="PTHR12439">
    <property type="entry name" value="PLACENTAL PROTEIN 11-RELATED"/>
    <property type="match status" value="1"/>
</dbReference>
<keyword evidence="7 11" id="KW-0378">Hydrolase</keyword>
<dbReference type="GO" id="GO:0016829">
    <property type="term" value="F:lyase activity"/>
    <property type="evidence" value="ECO:0007669"/>
    <property type="project" value="UniProtKB-KW"/>
</dbReference>
<name>A0A482X9G5_LAOST</name>
<keyword evidence="14" id="KW-1185">Reference proteome</keyword>
<keyword evidence="4 11" id="KW-0540">Nuclease</keyword>
<evidence type="ECO:0000256" key="11">
    <source>
        <dbReference type="RuleBase" id="RU367085"/>
    </source>
</evidence>
<evidence type="ECO:0000256" key="7">
    <source>
        <dbReference type="ARBA" id="ARBA00022801"/>
    </source>
</evidence>
<dbReference type="GO" id="GO:0016787">
    <property type="term" value="F:hydrolase activity"/>
    <property type="evidence" value="ECO:0007669"/>
    <property type="project" value="UniProtKB-KW"/>
</dbReference>
<dbReference type="SMR" id="A0A482X9G5"/>
<dbReference type="InParanoid" id="A0A482X9G5"/>
<sequence length="251" mass="28950">MDLTCKTIYCNVRNTMSFLLIVVFTNLLIHNEVNAVEQGSVDSKYTTCSAENTFDHITNDDIRSFTEELLKRDNSSLFQFFKYNIQGKANKNPDVDEAPEPLLQVDDQALQYPTVANVIALLDNYYPDARDAEDVTDEERKEENQFLDSIMDTAVMNYTIDFLREKETIYVWFQGTILTLRFKWNDKMKKVGSFFIGTSPEFEVALYSVCFILRNNKKCQIRLNGSKLFVKTYSICNKDSKRVVGSVYAGN</sequence>
<evidence type="ECO:0000256" key="3">
    <source>
        <dbReference type="ARBA" id="ARBA00011245"/>
    </source>
</evidence>
<dbReference type="Proteomes" id="UP000291343">
    <property type="component" value="Unassembled WGS sequence"/>
</dbReference>
<keyword evidence="6 11" id="KW-0255">Endonuclease</keyword>
<dbReference type="InterPro" id="IPR018998">
    <property type="entry name" value="EndoU_C"/>
</dbReference>
<dbReference type="PANTHER" id="PTHR12439:SF11">
    <property type="entry name" value="URIDYLATE-SPECIFIC ENDORIBONUCLEASE"/>
    <property type="match status" value="1"/>
</dbReference>
<evidence type="ECO:0000259" key="12">
    <source>
        <dbReference type="PROSITE" id="PS51959"/>
    </source>
</evidence>
<evidence type="ECO:0000313" key="13">
    <source>
        <dbReference type="EMBL" id="RZF42309.1"/>
    </source>
</evidence>
<evidence type="ECO:0000313" key="14">
    <source>
        <dbReference type="Proteomes" id="UP000291343"/>
    </source>
</evidence>
<dbReference type="InterPro" id="IPR039787">
    <property type="entry name" value="ENDOU"/>
</dbReference>
<dbReference type="InterPro" id="IPR037227">
    <property type="entry name" value="EndoU-like"/>
</dbReference>
<evidence type="ECO:0000256" key="5">
    <source>
        <dbReference type="ARBA" id="ARBA00022723"/>
    </source>
</evidence>
<comment type="similarity">
    <text evidence="2 11">Belongs to the ENDOU family.</text>
</comment>
<evidence type="ECO:0000256" key="1">
    <source>
        <dbReference type="ARBA" id="ARBA00001936"/>
    </source>
</evidence>
<proteinExistence type="inferred from homology"/>
<keyword evidence="11" id="KW-0732">Signal</keyword>
<comment type="subunit">
    <text evidence="3 11">Monomer.</text>
</comment>
<dbReference type="GO" id="GO:0003723">
    <property type="term" value="F:RNA binding"/>
    <property type="evidence" value="ECO:0007669"/>
    <property type="project" value="UniProtKB-UniRule"/>
</dbReference>
<dbReference type="GO" id="GO:0046872">
    <property type="term" value="F:metal ion binding"/>
    <property type="evidence" value="ECO:0007669"/>
    <property type="project" value="UniProtKB-UniRule"/>
</dbReference>
<keyword evidence="10" id="KW-0456">Lyase</keyword>
<dbReference type="EMBL" id="QKKF02015239">
    <property type="protein sequence ID" value="RZF42309.1"/>
    <property type="molecule type" value="Genomic_DNA"/>
</dbReference>
<dbReference type="OrthoDB" id="430326at2759"/>
<evidence type="ECO:0000256" key="10">
    <source>
        <dbReference type="ARBA" id="ARBA00023239"/>
    </source>
</evidence>
<feature type="domain" description="EndoU" evidence="12">
    <location>
        <begin position="58"/>
        <end position="251"/>
    </location>
</feature>
<evidence type="ECO:0000256" key="4">
    <source>
        <dbReference type="ARBA" id="ARBA00022722"/>
    </source>
</evidence>
<dbReference type="Pfam" id="PF09412">
    <property type="entry name" value="XendoU"/>
    <property type="match status" value="2"/>
</dbReference>
<gene>
    <name evidence="13" type="ORF">LSTR_LSTR003927</name>
</gene>
<evidence type="ECO:0000256" key="6">
    <source>
        <dbReference type="ARBA" id="ARBA00022759"/>
    </source>
</evidence>